<proteinExistence type="predicted"/>
<comment type="caution">
    <text evidence="2">The sequence shown here is derived from an EMBL/GenBank/DDBJ whole genome shotgun (WGS) entry which is preliminary data.</text>
</comment>
<accession>A0A7W5GHS4</accession>
<dbReference type="RefSeq" id="WP_183420941.1">
    <property type="nucleotide sequence ID" value="NZ_JACHXY010000009.1"/>
</dbReference>
<evidence type="ECO:0000313" key="2">
    <source>
        <dbReference type="EMBL" id="MBB3159567.1"/>
    </source>
</evidence>
<feature type="region of interest" description="Disordered" evidence="1">
    <location>
        <begin position="88"/>
        <end position="139"/>
    </location>
</feature>
<organism evidence="2 3">
    <name type="scientific">Microbacterium proteolyticum</name>
    <dbReference type="NCBI Taxonomy" id="1572644"/>
    <lineage>
        <taxon>Bacteria</taxon>
        <taxon>Bacillati</taxon>
        <taxon>Actinomycetota</taxon>
        <taxon>Actinomycetes</taxon>
        <taxon>Micrococcales</taxon>
        <taxon>Microbacteriaceae</taxon>
        <taxon>Microbacterium</taxon>
    </lineage>
</organism>
<evidence type="ECO:0000313" key="3">
    <source>
        <dbReference type="Proteomes" id="UP000543579"/>
    </source>
</evidence>
<dbReference type="AlphaFoldDB" id="A0A7W5GHS4"/>
<reference evidence="2 3" key="1">
    <citation type="submission" date="2020-08" db="EMBL/GenBank/DDBJ databases">
        <title>Genomic Encyclopedia of Type Strains, Phase III (KMG-III): the genomes of soil and plant-associated and newly described type strains.</title>
        <authorList>
            <person name="Whitman W."/>
        </authorList>
    </citation>
    <scope>NUCLEOTIDE SEQUENCE [LARGE SCALE GENOMIC DNA]</scope>
    <source>
        <strain evidence="2 3">CECT 8356</strain>
    </source>
</reference>
<gene>
    <name evidence="2" type="ORF">FHS07_003305</name>
</gene>
<feature type="compositionally biased region" description="Basic and acidic residues" evidence="1">
    <location>
        <begin position="110"/>
        <end position="122"/>
    </location>
</feature>
<dbReference type="Proteomes" id="UP000543579">
    <property type="component" value="Unassembled WGS sequence"/>
</dbReference>
<name>A0A7W5GHS4_9MICO</name>
<sequence length="139" mass="14769">MNEAFGERNQHVVSGSGTCANAEVQQKVSASGAPIILRVGVALSVLGGRAAVGVVRVVASPVAYHSDGARQGREDQEPDSACYRPRVVQEGTDSCDRAARGKQRAQGAAGDHEEGRAQRHEQTTPGSVVIVRRHRHLRP</sequence>
<evidence type="ECO:0000256" key="1">
    <source>
        <dbReference type="SAM" id="MobiDB-lite"/>
    </source>
</evidence>
<protein>
    <submittedName>
        <fullName evidence="2">Uncharacterized protein</fullName>
    </submittedName>
</protein>
<dbReference type="EMBL" id="JACHXY010000009">
    <property type="protein sequence ID" value="MBB3159567.1"/>
    <property type="molecule type" value="Genomic_DNA"/>
</dbReference>